<proteinExistence type="predicted"/>
<name>A0A1U7PUC8_9FLAO</name>
<reference evidence="2" key="1">
    <citation type="submission" date="2016-10" db="EMBL/GenBank/DDBJ databases">
        <authorList>
            <person name="Varghese N."/>
            <person name="Submissions S."/>
        </authorList>
    </citation>
    <scope>NUCLEOTIDE SEQUENCE [LARGE SCALE GENOMIC DNA]</scope>
    <source>
        <strain evidence="2">DSM 19482</strain>
    </source>
</reference>
<gene>
    <name evidence="1" type="ORF">SAMN05660493_00994</name>
</gene>
<accession>A0A1U7PUC8</accession>
<evidence type="ECO:0008006" key="3">
    <source>
        <dbReference type="Google" id="ProtNLM"/>
    </source>
</evidence>
<keyword evidence="2" id="KW-1185">Reference proteome</keyword>
<organism evidence="1 2">
    <name type="scientific">Epilithonimonas bovis DSM 19482</name>
    <dbReference type="NCBI Taxonomy" id="1121284"/>
    <lineage>
        <taxon>Bacteria</taxon>
        <taxon>Pseudomonadati</taxon>
        <taxon>Bacteroidota</taxon>
        <taxon>Flavobacteriia</taxon>
        <taxon>Flavobacteriales</taxon>
        <taxon>Weeksellaceae</taxon>
        <taxon>Chryseobacterium group</taxon>
        <taxon>Epilithonimonas</taxon>
    </lineage>
</organism>
<sequence>MIIIVCQRLLKNTKISGITLFPFILLRKKVDKKNSVLINHEKIHIRQQIELLIIPFYIWYLSEYYIKYLKYKSPQLAYRNISFEREAYDNEHNLDYLEKRKFWHFIKYI</sequence>
<evidence type="ECO:0000313" key="2">
    <source>
        <dbReference type="Proteomes" id="UP000187261"/>
    </source>
</evidence>
<dbReference type="AlphaFoldDB" id="A0A1U7PUC8"/>
<evidence type="ECO:0000313" key="1">
    <source>
        <dbReference type="EMBL" id="SIT96317.1"/>
    </source>
</evidence>
<dbReference type="EMBL" id="FTPU01000008">
    <property type="protein sequence ID" value="SIT96317.1"/>
    <property type="molecule type" value="Genomic_DNA"/>
</dbReference>
<dbReference type="STRING" id="1121284.SAMN05660493_00994"/>
<dbReference type="Proteomes" id="UP000187261">
    <property type="component" value="Unassembled WGS sequence"/>
</dbReference>
<protein>
    <recommendedName>
        <fullName evidence="3">DUF4157 domain-containing protein</fullName>
    </recommendedName>
</protein>